<reference evidence="2 3" key="1">
    <citation type="submission" date="2017-08" db="EMBL/GenBank/DDBJ databases">
        <title>Infants hospitalized years apart are colonized by the same room-sourced microbial strains.</title>
        <authorList>
            <person name="Brooks B."/>
            <person name="Olm M.R."/>
            <person name="Firek B.A."/>
            <person name="Baker R."/>
            <person name="Thomas B.C."/>
            <person name="Morowitz M.J."/>
            <person name="Banfield J.F."/>
        </authorList>
    </citation>
    <scope>NUCLEOTIDE SEQUENCE [LARGE SCALE GENOMIC DNA]</scope>
    <source>
        <strain evidence="2">S2_005_002_R2_33</strain>
    </source>
</reference>
<dbReference type="SUPFAM" id="SSF53213">
    <property type="entry name" value="LigB-like"/>
    <property type="match status" value="1"/>
</dbReference>
<feature type="domain" description="Extradiol ring-cleavage dioxygenase class III enzyme subunit B" evidence="1">
    <location>
        <begin position="8"/>
        <end position="270"/>
    </location>
</feature>
<dbReference type="InterPro" id="IPR004183">
    <property type="entry name" value="Xdiol_dOase_suB"/>
</dbReference>
<gene>
    <name evidence="2" type="ORF">DI555_04910</name>
</gene>
<evidence type="ECO:0000259" key="1">
    <source>
        <dbReference type="Pfam" id="PF02900"/>
    </source>
</evidence>
<comment type="caution">
    <text evidence="2">The sequence shown here is derived from an EMBL/GenBank/DDBJ whole genome shotgun (WGS) entry which is preliminary data.</text>
</comment>
<evidence type="ECO:0000313" key="3">
    <source>
        <dbReference type="Proteomes" id="UP000249082"/>
    </source>
</evidence>
<proteinExistence type="predicted"/>
<protein>
    <submittedName>
        <fullName evidence="2">Gallate dioxygenase</fullName>
    </submittedName>
</protein>
<dbReference type="EMBL" id="QFPX01000003">
    <property type="protein sequence ID" value="PZQ56684.1"/>
    <property type="molecule type" value="Genomic_DNA"/>
</dbReference>
<dbReference type="NCBIfam" id="NF009902">
    <property type="entry name" value="PRK13365.1"/>
    <property type="match status" value="1"/>
</dbReference>
<name>A0A2W5NUQ4_9SPHN</name>
<dbReference type="GO" id="GO:0008198">
    <property type="term" value="F:ferrous iron binding"/>
    <property type="evidence" value="ECO:0007669"/>
    <property type="project" value="InterPro"/>
</dbReference>
<dbReference type="NCBIfam" id="NF009901">
    <property type="entry name" value="PRK13364.1"/>
    <property type="match status" value="1"/>
</dbReference>
<dbReference type="NCBIfam" id="NF009904">
    <property type="entry name" value="PRK13367.1"/>
    <property type="match status" value="1"/>
</dbReference>
<keyword evidence="2" id="KW-0560">Oxidoreductase</keyword>
<evidence type="ECO:0000313" key="2">
    <source>
        <dbReference type="EMBL" id="PZQ56684.1"/>
    </source>
</evidence>
<dbReference type="Gene3D" id="3.40.830.10">
    <property type="entry name" value="LigB-like"/>
    <property type="match status" value="1"/>
</dbReference>
<dbReference type="AlphaFoldDB" id="A0A2W5NUQ4"/>
<sequence length="293" mass="32725">MARIIGGIGTSHVPTIGVAYDKGRQEDPVWAPLFEGYKPVARWLAEKQPDVLLFFYNDHATTLFFDLYPTFALGVGARFPVADEGAGLRGLPDIRGDVDFQAHIGEALVNEEFDLAFFQNKPIDHGIASPLPLLWPHEPDWPGTVVPIAINVLQYPLPTARRCYRLGQAVRRAVESYPEDLSVVVVGTGGLSHQIHGERTGFNNTEWDLEFLELLRDDPERLTRLSHADYVRLGGAESVEQIMWLAMRGALGPQLDEVHRNYYLMTTTAMTVVTYEERVAGDLAAPMREQEVA</sequence>
<dbReference type="Proteomes" id="UP000249082">
    <property type="component" value="Unassembled WGS sequence"/>
</dbReference>
<keyword evidence="2" id="KW-0223">Dioxygenase</keyword>
<dbReference type="Pfam" id="PF02900">
    <property type="entry name" value="LigB"/>
    <property type="match status" value="1"/>
</dbReference>
<accession>A0A2W5NUQ4</accession>
<organism evidence="2 3">
    <name type="scientific">Novosphingobium pentaromativorans</name>
    <dbReference type="NCBI Taxonomy" id="205844"/>
    <lineage>
        <taxon>Bacteria</taxon>
        <taxon>Pseudomonadati</taxon>
        <taxon>Pseudomonadota</taxon>
        <taxon>Alphaproteobacteria</taxon>
        <taxon>Sphingomonadales</taxon>
        <taxon>Sphingomonadaceae</taxon>
        <taxon>Novosphingobium</taxon>
    </lineage>
</organism>
<dbReference type="GO" id="GO:0016702">
    <property type="term" value="F:oxidoreductase activity, acting on single donors with incorporation of molecular oxygen, incorporation of two atoms of oxygen"/>
    <property type="evidence" value="ECO:0007669"/>
    <property type="project" value="UniProtKB-ARBA"/>
</dbReference>